<dbReference type="SUPFAM" id="SSF51556">
    <property type="entry name" value="Metallo-dependent hydrolases"/>
    <property type="match status" value="1"/>
</dbReference>
<dbReference type="Pfam" id="PF04909">
    <property type="entry name" value="Amidohydro_2"/>
    <property type="match status" value="1"/>
</dbReference>
<organism evidence="3 4">
    <name type="scientific">Haloterrigena turkmenica (strain ATCC 51198 / DSM 5511 / JCM 9101 / NCIMB 13204 / VKM B-1734 / 4k)</name>
    <name type="common">Halococcus turkmenicus</name>
    <dbReference type="NCBI Taxonomy" id="543526"/>
    <lineage>
        <taxon>Archaea</taxon>
        <taxon>Methanobacteriati</taxon>
        <taxon>Methanobacteriota</taxon>
        <taxon>Stenosarchaea group</taxon>
        <taxon>Halobacteria</taxon>
        <taxon>Halobacteriales</taxon>
        <taxon>Natrialbaceae</taxon>
        <taxon>Haloterrigena</taxon>
    </lineage>
</organism>
<evidence type="ECO:0000259" key="2">
    <source>
        <dbReference type="Pfam" id="PF04909"/>
    </source>
</evidence>
<keyword evidence="3" id="KW-0614">Plasmid</keyword>
<dbReference type="Proteomes" id="UP000001903">
    <property type="component" value="Plasmid pHTUR02"/>
</dbReference>
<name>D2S2D6_HALTV</name>
<dbReference type="InterPro" id="IPR006680">
    <property type="entry name" value="Amidohydro-rel"/>
</dbReference>
<gene>
    <name evidence="3" type="ordered locus">Htur_4761</name>
</gene>
<dbReference type="OrthoDB" id="189863at2157"/>
<sequence length="357" mass="41154">MSETAQHATSETTVIDTDVHITVEEETVAEYMDEPYRSSITESPHPIFPSSSWDQRMGGKIDDHFSTFTSPDDLLAFQKEFDIEYPIINTFEPLGKFSQPDLAVNLMQAYNDLLFDRFLDDHDFLGLASIATQKPHKAAEELDRVGDEDQIVGVYVGTSGEYPPLGDPEYDVIFQAAEDNDLPMVYHGNGDEFLFDFPMHNKGFNNYFEVQTLGHPWQQMATMSSLIGEGVPEKFPDLDFIFLEAGIGWVPYMMHRMNKIYHMRRSEVPLLEKSPEEYIRDSFYFGSQPLGEPNNPADMKRIVETIGADNLMFATDYPHWDFDHVEELDKYLRNYFTEDERKKVLYETPVKAFNLPL</sequence>
<protein>
    <submittedName>
        <fullName evidence="3">Amidohydrolase 2</fullName>
    </submittedName>
</protein>
<feature type="domain" description="Amidohydrolase-related" evidence="2">
    <location>
        <begin position="110"/>
        <end position="355"/>
    </location>
</feature>
<dbReference type="AlphaFoldDB" id="D2S2D6"/>
<dbReference type="InterPro" id="IPR032466">
    <property type="entry name" value="Metal_Hydrolase"/>
</dbReference>
<dbReference type="KEGG" id="htu:Htur_4761"/>
<dbReference type="GO" id="GO:0019748">
    <property type="term" value="P:secondary metabolic process"/>
    <property type="evidence" value="ECO:0007669"/>
    <property type="project" value="TreeGrafter"/>
</dbReference>
<evidence type="ECO:0000313" key="3">
    <source>
        <dbReference type="EMBL" id="ADB63533.1"/>
    </source>
</evidence>
<accession>D2S2D6</accession>
<evidence type="ECO:0000313" key="4">
    <source>
        <dbReference type="Proteomes" id="UP000001903"/>
    </source>
</evidence>
<dbReference type="RefSeq" id="WP_012945777.1">
    <property type="nucleotide sequence ID" value="NC_013745.1"/>
</dbReference>
<dbReference type="GeneID" id="8745351"/>
<keyword evidence="1" id="KW-0456">Lyase</keyword>
<dbReference type="GO" id="GO:0016787">
    <property type="term" value="F:hydrolase activity"/>
    <property type="evidence" value="ECO:0007669"/>
    <property type="project" value="UniProtKB-KW"/>
</dbReference>
<proteinExistence type="predicted"/>
<dbReference type="PANTHER" id="PTHR21240:SF28">
    <property type="entry name" value="ISO-OROTATE DECARBOXYLASE (EUROFUNG)"/>
    <property type="match status" value="1"/>
</dbReference>
<geneLocation type="plasmid" evidence="3 4">
    <name>pHTUR02</name>
</geneLocation>
<evidence type="ECO:0000256" key="1">
    <source>
        <dbReference type="ARBA" id="ARBA00023239"/>
    </source>
</evidence>
<keyword evidence="4" id="KW-1185">Reference proteome</keyword>
<dbReference type="InterPro" id="IPR032465">
    <property type="entry name" value="ACMSD"/>
</dbReference>
<dbReference type="Gene3D" id="3.20.20.140">
    <property type="entry name" value="Metal-dependent hydrolases"/>
    <property type="match status" value="1"/>
</dbReference>
<dbReference type="HOGENOM" id="CLU_039329_0_1_2"/>
<dbReference type="GO" id="GO:0016831">
    <property type="term" value="F:carboxy-lyase activity"/>
    <property type="evidence" value="ECO:0007669"/>
    <property type="project" value="InterPro"/>
</dbReference>
<dbReference type="PANTHER" id="PTHR21240">
    <property type="entry name" value="2-AMINO-3-CARBOXYLMUCONATE-6-SEMIALDEHYDE DECARBOXYLASE"/>
    <property type="match status" value="1"/>
</dbReference>
<dbReference type="EMBL" id="CP001862">
    <property type="protein sequence ID" value="ADB63533.1"/>
    <property type="molecule type" value="Genomic_DNA"/>
</dbReference>
<dbReference type="GO" id="GO:0005737">
    <property type="term" value="C:cytoplasm"/>
    <property type="evidence" value="ECO:0007669"/>
    <property type="project" value="TreeGrafter"/>
</dbReference>
<reference evidence="3 4" key="1">
    <citation type="journal article" date="2010" name="Stand. Genomic Sci.">
        <title>Complete genome sequence of Haloterrigena turkmenica type strain (4k).</title>
        <authorList>
            <person name="Saunders E."/>
            <person name="Tindall B.J."/>
            <person name="Fahnrich R."/>
            <person name="Lapidus A."/>
            <person name="Copeland A."/>
            <person name="Del Rio T.G."/>
            <person name="Lucas S."/>
            <person name="Chen F."/>
            <person name="Tice H."/>
            <person name="Cheng J.F."/>
            <person name="Han C."/>
            <person name="Detter J.C."/>
            <person name="Bruce D."/>
            <person name="Goodwin L."/>
            <person name="Chain P."/>
            <person name="Pitluck S."/>
            <person name="Pati A."/>
            <person name="Ivanova N."/>
            <person name="Mavromatis K."/>
            <person name="Chen A."/>
            <person name="Palaniappan K."/>
            <person name="Land M."/>
            <person name="Hauser L."/>
            <person name="Chang Y.J."/>
            <person name="Jeffries C.D."/>
            <person name="Brettin T."/>
            <person name="Rohde M."/>
            <person name="Goker M."/>
            <person name="Bristow J."/>
            <person name="Eisen J.A."/>
            <person name="Markowitz V."/>
            <person name="Hugenholtz P."/>
            <person name="Klenk H.P."/>
            <person name="Kyrpides N.C."/>
        </authorList>
    </citation>
    <scope>NUCLEOTIDE SEQUENCE [LARGE SCALE GENOMIC DNA]</scope>
    <source>
        <strain evidence="4">ATCC 51198 / DSM 5511 / JCM 9101 / NCIMB 13204 / VKM B-1734 / 4k</strain>
    </source>
</reference>